<dbReference type="PRINTS" id="PR00385">
    <property type="entry name" value="P450"/>
</dbReference>
<keyword evidence="8" id="KW-0472">Membrane</keyword>
<organism evidence="9 10">
    <name type="scientific">Rotaria sordida</name>
    <dbReference type="NCBI Taxonomy" id="392033"/>
    <lineage>
        <taxon>Eukaryota</taxon>
        <taxon>Metazoa</taxon>
        <taxon>Spiralia</taxon>
        <taxon>Gnathifera</taxon>
        <taxon>Rotifera</taxon>
        <taxon>Eurotatoria</taxon>
        <taxon>Bdelloidea</taxon>
        <taxon>Philodinida</taxon>
        <taxon>Philodinidae</taxon>
        <taxon>Rotaria</taxon>
    </lineage>
</organism>
<evidence type="ECO:0000256" key="5">
    <source>
        <dbReference type="ARBA" id="ARBA00023004"/>
    </source>
</evidence>
<evidence type="ECO:0000313" key="9">
    <source>
        <dbReference type="EMBL" id="CAF1259565.1"/>
    </source>
</evidence>
<evidence type="ECO:0000256" key="3">
    <source>
        <dbReference type="ARBA" id="ARBA00022723"/>
    </source>
</evidence>
<keyword evidence="8" id="KW-1133">Transmembrane helix</keyword>
<evidence type="ECO:0000313" key="10">
    <source>
        <dbReference type="Proteomes" id="UP000663870"/>
    </source>
</evidence>
<dbReference type="InterPro" id="IPR002403">
    <property type="entry name" value="Cyt_P450_E_grp-IV"/>
</dbReference>
<dbReference type="Pfam" id="PF00067">
    <property type="entry name" value="p450"/>
    <property type="match status" value="1"/>
</dbReference>
<evidence type="ECO:0000256" key="1">
    <source>
        <dbReference type="ARBA" id="ARBA00010617"/>
    </source>
</evidence>
<dbReference type="AlphaFoldDB" id="A0A815AMU7"/>
<dbReference type="InterPro" id="IPR001128">
    <property type="entry name" value="Cyt_P450"/>
</dbReference>
<dbReference type="InterPro" id="IPR050196">
    <property type="entry name" value="Cytochrome_P450_Monoox"/>
</dbReference>
<keyword evidence="5 7" id="KW-0408">Iron</keyword>
<dbReference type="Gene3D" id="1.10.630.10">
    <property type="entry name" value="Cytochrome P450"/>
    <property type="match status" value="1"/>
</dbReference>
<keyword evidence="6" id="KW-0503">Monooxygenase</keyword>
<comment type="cofactor">
    <cofactor evidence="7">
        <name>heme</name>
        <dbReference type="ChEBI" id="CHEBI:30413"/>
    </cofactor>
</comment>
<reference evidence="9" key="1">
    <citation type="submission" date="2021-02" db="EMBL/GenBank/DDBJ databases">
        <authorList>
            <person name="Nowell W R."/>
        </authorList>
    </citation>
    <scope>NUCLEOTIDE SEQUENCE</scope>
</reference>
<evidence type="ECO:0000256" key="7">
    <source>
        <dbReference type="PIRSR" id="PIRSR602403-1"/>
    </source>
</evidence>
<sequence length="562" mass="64834">MFLQILSTFVILISVLIFIIYWKLIRPGKQIYNILRAQGIPCEPFIPFLGQLPRLYQYRKQNKIMKFHEELCTKHGSIFMFGLGIYPRLVIQDADLISDILGRAHAQNYYKPIDLIFRLKPLIGLHNLLISNGNEHERARKMLNPGFHFENLRSMVSIMTDHTIKTINELLESREESINLQKELSLLTLTIIASSAFGENFETIANAREIVCEAFIAALDAIVNRTLLLIDQIPLFSRLPFWGKDIVDRGCEKALNFVESIIADRKQGRTKNICQRADILDLLLQAVDSHGKHFTDEEIRQEAMVFVLAGHQSTGDLMAWIMYVLMTNPSVLSACRDEVDRVLPNGMIPTYEILNDLNICESVIYETLRLYPPIPFFVRQCIREHVISSPNQQFSIPVDATILINTYLIHRQPKYWSRPLEFDYTRWMRDPITGLRSKLAHPYCYLPFAAGSRNCIGQNFALLEAKVILAMFVQRCNFELQPKNQDITMDIRITMRSKFGLFTIIEFIDKNSGSSIVAKKMALLLEAKYLTFSDQQIAQYFNTHENEVRGSCELNIIHSFIK</sequence>
<accession>A0A815AMU7</accession>
<dbReference type="GO" id="GO:0004497">
    <property type="term" value="F:monooxygenase activity"/>
    <property type="evidence" value="ECO:0007669"/>
    <property type="project" value="UniProtKB-KW"/>
</dbReference>
<proteinExistence type="inferred from homology"/>
<protein>
    <recommendedName>
        <fullName evidence="11">Cytochrome P450</fullName>
    </recommendedName>
</protein>
<dbReference type="GO" id="GO:0020037">
    <property type="term" value="F:heme binding"/>
    <property type="evidence" value="ECO:0007669"/>
    <property type="project" value="InterPro"/>
</dbReference>
<dbReference type="Proteomes" id="UP000663870">
    <property type="component" value="Unassembled WGS sequence"/>
</dbReference>
<evidence type="ECO:0000256" key="8">
    <source>
        <dbReference type="SAM" id="Phobius"/>
    </source>
</evidence>
<dbReference type="EMBL" id="CAJNOL010000993">
    <property type="protein sequence ID" value="CAF1259565.1"/>
    <property type="molecule type" value="Genomic_DNA"/>
</dbReference>
<dbReference type="PRINTS" id="PR00465">
    <property type="entry name" value="EP450IV"/>
</dbReference>
<keyword evidence="8" id="KW-0812">Transmembrane</keyword>
<evidence type="ECO:0008006" key="11">
    <source>
        <dbReference type="Google" id="ProtNLM"/>
    </source>
</evidence>
<dbReference type="GO" id="GO:0016705">
    <property type="term" value="F:oxidoreductase activity, acting on paired donors, with incorporation or reduction of molecular oxygen"/>
    <property type="evidence" value="ECO:0007669"/>
    <property type="project" value="InterPro"/>
</dbReference>
<evidence type="ECO:0000256" key="2">
    <source>
        <dbReference type="ARBA" id="ARBA00022617"/>
    </source>
</evidence>
<gene>
    <name evidence="9" type="ORF">JXQ802_LOCUS27404</name>
</gene>
<keyword evidence="4" id="KW-0560">Oxidoreductase</keyword>
<dbReference type="PANTHER" id="PTHR24291:SF50">
    <property type="entry name" value="BIFUNCTIONAL ALBAFLAVENONE MONOOXYGENASE_TERPENE SYNTHASE"/>
    <property type="match status" value="1"/>
</dbReference>
<keyword evidence="2 7" id="KW-0349">Heme</keyword>
<keyword evidence="3 7" id="KW-0479">Metal-binding</keyword>
<feature type="transmembrane region" description="Helical" evidence="8">
    <location>
        <begin position="6"/>
        <end position="25"/>
    </location>
</feature>
<name>A0A815AMU7_9BILA</name>
<evidence type="ECO:0000256" key="4">
    <source>
        <dbReference type="ARBA" id="ARBA00023002"/>
    </source>
</evidence>
<keyword evidence="10" id="KW-1185">Reference proteome</keyword>
<dbReference type="InterPro" id="IPR036396">
    <property type="entry name" value="Cyt_P450_sf"/>
</dbReference>
<evidence type="ECO:0000256" key="6">
    <source>
        <dbReference type="ARBA" id="ARBA00023033"/>
    </source>
</evidence>
<feature type="binding site" description="axial binding residue" evidence="7">
    <location>
        <position position="455"/>
    </location>
    <ligand>
        <name>heme</name>
        <dbReference type="ChEBI" id="CHEBI:30413"/>
    </ligand>
    <ligandPart>
        <name>Fe</name>
        <dbReference type="ChEBI" id="CHEBI:18248"/>
    </ligandPart>
</feature>
<dbReference type="SUPFAM" id="SSF48264">
    <property type="entry name" value="Cytochrome P450"/>
    <property type="match status" value="1"/>
</dbReference>
<comment type="caution">
    <text evidence="9">The sequence shown here is derived from an EMBL/GenBank/DDBJ whole genome shotgun (WGS) entry which is preliminary data.</text>
</comment>
<dbReference type="PANTHER" id="PTHR24291">
    <property type="entry name" value="CYTOCHROME P450 FAMILY 4"/>
    <property type="match status" value="1"/>
</dbReference>
<comment type="similarity">
    <text evidence="1">Belongs to the cytochrome P450 family.</text>
</comment>
<dbReference type="GO" id="GO:0005506">
    <property type="term" value="F:iron ion binding"/>
    <property type="evidence" value="ECO:0007669"/>
    <property type="project" value="InterPro"/>
</dbReference>